<name>A0A8H3QIZ3_9GLOM</name>
<accession>A0A8H3QIZ3</accession>
<gene>
    <name evidence="1" type="ORF">RCL2_000571400</name>
</gene>
<reference evidence="1" key="1">
    <citation type="submission" date="2019-10" db="EMBL/GenBank/DDBJ databases">
        <title>Conservation and host-specific expression of non-tandemly repeated heterogenous ribosome RNA gene in arbuscular mycorrhizal fungi.</title>
        <authorList>
            <person name="Maeda T."/>
            <person name="Kobayashi Y."/>
            <person name="Nakagawa T."/>
            <person name="Ezawa T."/>
            <person name="Yamaguchi K."/>
            <person name="Bino T."/>
            <person name="Nishimoto Y."/>
            <person name="Shigenobu S."/>
            <person name="Kawaguchi M."/>
        </authorList>
    </citation>
    <scope>NUCLEOTIDE SEQUENCE</scope>
    <source>
        <strain evidence="1">HR1</strain>
    </source>
</reference>
<sequence length="90" mass="10559">MYEFCKRLQKIHFKYHEIIYCFITKHVLDCNRANIISCAPKQFDDPTKGYPVPFQDCCENENVALCTEGCHDQSVTDMFQSFCPYIPPHC</sequence>
<protein>
    <submittedName>
        <fullName evidence="1">Uncharacterized protein</fullName>
    </submittedName>
</protein>
<dbReference type="EMBL" id="BLAL01000037">
    <property type="protein sequence ID" value="GES78409.1"/>
    <property type="molecule type" value="Genomic_DNA"/>
</dbReference>
<evidence type="ECO:0000313" key="1">
    <source>
        <dbReference type="EMBL" id="GES78409.1"/>
    </source>
</evidence>
<dbReference type="Proteomes" id="UP000615446">
    <property type="component" value="Unassembled WGS sequence"/>
</dbReference>
<comment type="caution">
    <text evidence="1">The sequence shown here is derived from an EMBL/GenBank/DDBJ whole genome shotgun (WGS) entry which is preliminary data.</text>
</comment>
<organism evidence="1 2">
    <name type="scientific">Rhizophagus clarus</name>
    <dbReference type="NCBI Taxonomy" id="94130"/>
    <lineage>
        <taxon>Eukaryota</taxon>
        <taxon>Fungi</taxon>
        <taxon>Fungi incertae sedis</taxon>
        <taxon>Mucoromycota</taxon>
        <taxon>Glomeromycotina</taxon>
        <taxon>Glomeromycetes</taxon>
        <taxon>Glomerales</taxon>
        <taxon>Glomeraceae</taxon>
        <taxon>Rhizophagus</taxon>
    </lineage>
</organism>
<evidence type="ECO:0000313" key="2">
    <source>
        <dbReference type="Proteomes" id="UP000615446"/>
    </source>
</evidence>
<proteinExistence type="predicted"/>
<dbReference type="AlphaFoldDB" id="A0A8H3QIZ3"/>